<reference evidence="2" key="1">
    <citation type="submission" date="2017-08" db="EMBL/GenBank/DDBJ databases">
        <authorList>
            <person name="Polle J.E."/>
            <person name="Barry K."/>
            <person name="Cushman J."/>
            <person name="Schmutz J."/>
            <person name="Tran D."/>
            <person name="Hathwaick L.T."/>
            <person name="Yim W.C."/>
            <person name="Jenkins J."/>
            <person name="Mckie-Krisberg Z.M."/>
            <person name="Prochnik S."/>
            <person name="Lindquist E."/>
            <person name="Dockter R.B."/>
            <person name="Adam C."/>
            <person name="Molina H."/>
            <person name="Bunkerborg J."/>
            <person name="Jin E."/>
            <person name="Buchheim M."/>
            <person name="Magnuson J."/>
        </authorList>
    </citation>
    <scope>NUCLEOTIDE SEQUENCE</scope>
    <source>
        <strain evidence="2">CCAP 19/18</strain>
    </source>
</reference>
<feature type="domain" description="FAS1" evidence="1">
    <location>
        <begin position="21"/>
        <end position="128"/>
    </location>
</feature>
<dbReference type="Pfam" id="PF02469">
    <property type="entry name" value="Fasciclin"/>
    <property type="match status" value="1"/>
</dbReference>
<name>A0ABQ7H0G1_DUNSA</name>
<dbReference type="InterPro" id="IPR000782">
    <property type="entry name" value="FAS1_domain"/>
</dbReference>
<protein>
    <recommendedName>
        <fullName evidence="1">FAS1 domain-containing protein</fullName>
    </recommendedName>
</protein>
<dbReference type="Gene3D" id="2.30.180.10">
    <property type="entry name" value="FAS1 domain"/>
    <property type="match status" value="2"/>
</dbReference>
<keyword evidence="3" id="KW-1185">Reference proteome</keyword>
<evidence type="ECO:0000313" key="2">
    <source>
        <dbReference type="EMBL" id="KAF5840332.1"/>
    </source>
</evidence>
<gene>
    <name evidence="2" type="ORF">DUNSADRAFT_17030</name>
</gene>
<dbReference type="InterPro" id="IPR036378">
    <property type="entry name" value="FAS1_dom_sf"/>
</dbReference>
<evidence type="ECO:0000259" key="1">
    <source>
        <dbReference type="Pfam" id="PF02469"/>
    </source>
</evidence>
<sequence>MDISWAVEAHHRSWGLGDNCQPGTWLVPNNEALQRYHQVNPNAHMSLGTDKACEALLTHRIPDVVVKPGDLASGKHTFRGTSNYPIYVVKVEQNSCLSVTCGPYSAHVVGSFLAGSNSVWVLDDVLAPLPSATEWIPPPSLPNGPADVADLSWAVEAFRRTALDPLMLEGTCFVPNTGALAKYAAVDPTASGSLSSPAGVSSIKAHIIPGPAKSFADFPDGNSTYTSLAGTQIIVQKSGMHMNVKSSTMGLCAAVTGGVGHGRLQLFTISSILAPVTPDPLSLPPPADTVTETSI</sequence>
<dbReference type="EMBL" id="MU069516">
    <property type="protein sequence ID" value="KAF5840332.1"/>
    <property type="molecule type" value="Genomic_DNA"/>
</dbReference>
<proteinExistence type="predicted"/>
<evidence type="ECO:0000313" key="3">
    <source>
        <dbReference type="Proteomes" id="UP000815325"/>
    </source>
</evidence>
<comment type="caution">
    <text evidence="2">The sequence shown here is derived from an EMBL/GenBank/DDBJ whole genome shotgun (WGS) entry which is preliminary data.</text>
</comment>
<dbReference type="Proteomes" id="UP000815325">
    <property type="component" value="Unassembled WGS sequence"/>
</dbReference>
<accession>A0ABQ7H0G1</accession>
<dbReference type="SUPFAM" id="SSF82153">
    <property type="entry name" value="FAS1 domain"/>
    <property type="match status" value="2"/>
</dbReference>
<organism evidence="2 3">
    <name type="scientific">Dunaliella salina</name>
    <name type="common">Green alga</name>
    <name type="synonym">Protococcus salinus</name>
    <dbReference type="NCBI Taxonomy" id="3046"/>
    <lineage>
        <taxon>Eukaryota</taxon>
        <taxon>Viridiplantae</taxon>
        <taxon>Chlorophyta</taxon>
        <taxon>core chlorophytes</taxon>
        <taxon>Chlorophyceae</taxon>
        <taxon>CS clade</taxon>
        <taxon>Chlamydomonadales</taxon>
        <taxon>Dunaliellaceae</taxon>
        <taxon>Dunaliella</taxon>
    </lineage>
</organism>